<accession>A0A0V8JNV0</accession>
<dbReference type="InterPro" id="IPR006699">
    <property type="entry name" value="GlpP"/>
</dbReference>
<keyword evidence="3" id="KW-1185">Reference proteome</keyword>
<keyword evidence="1" id="KW-0319">Glycerol metabolism</keyword>
<dbReference type="GO" id="GO:0001072">
    <property type="term" value="F:transcription antitermination factor activity, RNA binding"/>
    <property type="evidence" value="ECO:0007669"/>
    <property type="project" value="TreeGrafter"/>
</dbReference>
<comment type="caution">
    <text evidence="2">The sequence shown here is derived from an EMBL/GenBank/DDBJ whole genome shotgun (WGS) entry which is preliminary data.</text>
</comment>
<proteinExistence type="predicted"/>
<comment type="function">
    <text evidence="1">Regulates expression of the glpD operon. In the presence of glycerol 3-phosphate (G3P) causes antitermination of transcription of glpD at the inverted repeat of the leader region to enhance its transcription. Binds and stabilizes glpD leader mRNA.</text>
</comment>
<dbReference type="GeneID" id="93680994"/>
<evidence type="ECO:0000313" key="2">
    <source>
        <dbReference type="EMBL" id="KSU88740.1"/>
    </source>
</evidence>
<protein>
    <recommendedName>
        <fullName evidence="1">Glycerol uptake operon antiterminator regulatory protein</fullName>
    </recommendedName>
</protein>
<dbReference type="GO" id="GO:0006071">
    <property type="term" value="P:glycerol metabolic process"/>
    <property type="evidence" value="ECO:0007669"/>
    <property type="project" value="UniProtKB-UniRule"/>
</dbReference>
<evidence type="ECO:0000256" key="1">
    <source>
        <dbReference type="PIRNR" id="PIRNR016897"/>
    </source>
</evidence>
<evidence type="ECO:0000313" key="3">
    <source>
        <dbReference type="Proteomes" id="UP000053681"/>
    </source>
</evidence>
<name>A0A0V8JNV0_9BACI</name>
<organism evidence="2 3">
    <name type="scientific">Priestia veravalensis</name>
    <dbReference type="NCBI Taxonomy" id="1414648"/>
    <lineage>
        <taxon>Bacteria</taxon>
        <taxon>Bacillati</taxon>
        <taxon>Bacillota</taxon>
        <taxon>Bacilli</taxon>
        <taxon>Bacillales</taxon>
        <taxon>Bacillaceae</taxon>
        <taxon>Priestia</taxon>
    </lineage>
</organism>
<dbReference type="AlphaFoldDB" id="A0A0V8JNV0"/>
<dbReference type="Gene3D" id="3.20.20.70">
    <property type="entry name" value="Aldolase class I"/>
    <property type="match status" value="1"/>
</dbReference>
<dbReference type="GO" id="GO:0003723">
    <property type="term" value="F:RNA binding"/>
    <property type="evidence" value="ECO:0007669"/>
    <property type="project" value="UniProtKB-KW"/>
</dbReference>
<dbReference type="PANTHER" id="PTHR35787:SF1">
    <property type="entry name" value="GLYCEROL UPTAKE OPERON ANTITERMINATOR REGULATORY PROTEIN"/>
    <property type="match status" value="1"/>
</dbReference>
<dbReference type="PANTHER" id="PTHR35787">
    <property type="entry name" value="GLYCEROL UPTAKE OPERON ANTITERMINATOR REGULATORY PROTEIN"/>
    <property type="match status" value="1"/>
</dbReference>
<sequence length="184" mass="20637">MSFHGQSVLPAVRDMKQLERFLASEYEYGVLLDNQVGLLRGIMKEVHRHQKKMIIHLDLIHGLKQDEYAVDFLCQELKPAGIISTRTNVILKAKQRGIYAIQRVFLLDSTALKKSYELIKKVEPDFIELLPGIIPSLLKEVAEETGIPVLAGGLIRTEEEVKNAIAAGAAAVTTSNKQLWNTFK</sequence>
<dbReference type="RefSeq" id="WP_025907831.1">
    <property type="nucleotide sequence ID" value="NZ_KQ758635.1"/>
</dbReference>
<keyword evidence="1" id="KW-0694">RNA-binding</keyword>
<dbReference type="PIRSF" id="PIRSF016897">
    <property type="entry name" value="GlpP"/>
    <property type="match status" value="1"/>
</dbReference>
<dbReference type="GO" id="GO:0045893">
    <property type="term" value="P:positive regulation of DNA-templated transcription"/>
    <property type="evidence" value="ECO:0007669"/>
    <property type="project" value="TreeGrafter"/>
</dbReference>
<reference evidence="2 3" key="1">
    <citation type="submission" date="2015-11" db="EMBL/GenBank/DDBJ databases">
        <title>Bacillus caseinolyticus sp nov.</title>
        <authorList>
            <person name="Dastager S.G."/>
            <person name="Mawlankar R."/>
        </authorList>
    </citation>
    <scope>NUCLEOTIDE SEQUENCE [LARGE SCALE GENOMIC DNA]</scope>
    <source>
        <strain evidence="2 3">SGD-V-76</strain>
    </source>
</reference>
<gene>
    <name evidence="2" type="ORF">AS180_06250</name>
</gene>
<dbReference type="Proteomes" id="UP000053681">
    <property type="component" value="Unassembled WGS sequence"/>
</dbReference>
<keyword evidence="1" id="KW-0805">Transcription regulation</keyword>
<keyword evidence="1" id="KW-0804">Transcription</keyword>
<dbReference type="SUPFAM" id="SSF110391">
    <property type="entry name" value="GlpP-like"/>
    <property type="match status" value="1"/>
</dbReference>
<dbReference type="EMBL" id="LNQP01000016">
    <property type="protein sequence ID" value="KSU88740.1"/>
    <property type="molecule type" value="Genomic_DNA"/>
</dbReference>
<dbReference type="InterPro" id="IPR013785">
    <property type="entry name" value="Aldolase_TIM"/>
</dbReference>
<dbReference type="Pfam" id="PF04309">
    <property type="entry name" value="G3P_antiterm"/>
    <property type="match status" value="1"/>
</dbReference>